<evidence type="ECO:0000313" key="1">
    <source>
        <dbReference type="EMBL" id="KAJ3741763.1"/>
    </source>
</evidence>
<name>A0A9W8TV07_9AGAR</name>
<reference evidence="1 2" key="1">
    <citation type="journal article" date="2023" name="Proc. Natl. Acad. Sci. U.S.A.">
        <title>A global phylogenomic analysis of the shiitake genus Lentinula.</title>
        <authorList>
            <person name="Sierra-Patev S."/>
            <person name="Min B."/>
            <person name="Naranjo-Ortiz M."/>
            <person name="Looney B."/>
            <person name="Konkel Z."/>
            <person name="Slot J.C."/>
            <person name="Sakamoto Y."/>
            <person name="Steenwyk J.L."/>
            <person name="Rokas A."/>
            <person name="Carro J."/>
            <person name="Camarero S."/>
            <person name="Ferreira P."/>
            <person name="Molpeceres G."/>
            <person name="Ruiz-Duenas F.J."/>
            <person name="Serrano A."/>
            <person name="Henrissat B."/>
            <person name="Drula E."/>
            <person name="Hughes K.W."/>
            <person name="Mata J.L."/>
            <person name="Ishikawa N.K."/>
            <person name="Vargas-Isla R."/>
            <person name="Ushijima S."/>
            <person name="Smith C.A."/>
            <person name="Donoghue J."/>
            <person name="Ahrendt S."/>
            <person name="Andreopoulos W."/>
            <person name="He G."/>
            <person name="LaButti K."/>
            <person name="Lipzen A."/>
            <person name="Ng V."/>
            <person name="Riley R."/>
            <person name="Sandor L."/>
            <person name="Barry K."/>
            <person name="Martinez A.T."/>
            <person name="Xiao Y."/>
            <person name="Gibbons J.G."/>
            <person name="Terashima K."/>
            <person name="Grigoriev I.V."/>
            <person name="Hibbett D."/>
        </authorList>
    </citation>
    <scope>NUCLEOTIDE SEQUENCE [LARGE SCALE GENOMIC DNA]</scope>
    <source>
        <strain evidence="1 2">TFB7810</strain>
    </source>
</reference>
<dbReference type="AlphaFoldDB" id="A0A9W8TV07"/>
<proteinExistence type="predicted"/>
<sequence length="79" mass="9036">MRHLLTESRSFPPGLEHPRRQVEEVMAMVCQLNKLDHEKLGFIPHLDLVDFGHLRDPNNSPTIWTMTCKASLVLATVIC</sequence>
<comment type="caution">
    <text evidence="1">The sequence shown here is derived from an EMBL/GenBank/DDBJ whole genome shotgun (WGS) entry which is preliminary data.</text>
</comment>
<evidence type="ECO:0000313" key="2">
    <source>
        <dbReference type="Proteomes" id="UP001142393"/>
    </source>
</evidence>
<dbReference type="EMBL" id="JANVFU010000011">
    <property type="protein sequence ID" value="KAJ3741763.1"/>
    <property type="molecule type" value="Genomic_DNA"/>
</dbReference>
<organism evidence="1 2">
    <name type="scientific">Lentinula detonsa</name>
    <dbReference type="NCBI Taxonomy" id="2804962"/>
    <lineage>
        <taxon>Eukaryota</taxon>
        <taxon>Fungi</taxon>
        <taxon>Dikarya</taxon>
        <taxon>Basidiomycota</taxon>
        <taxon>Agaricomycotina</taxon>
        <taxon>Agaricomycetes</taxon>
        <taxon>Agaricomycetidae</taxon>
        <taxon>Agaricales</taxon>
        <taxon>Marasmiineae</taxon>
        <taxon>Omphalotaceae</taxon>
        <taxon>Lentinula</taxon>
    </lineage>
</organism>
<protein>
    <submittedName>
        <fullName evidence="1">Uncharacterized protein</fullName>
    </submittedName>
</protein>
<keyword evidence="2" id="KW-1185">Reference proteome</keyword>
<gene>
    <name evidence="1" type="ORF">DFH05DRAFT_1502479</name>
</gene>
<accession>A0A9W8TV07</accession>
<dbReference type="Proteomes" id="UP001142393">
    <property type="component" value="Unassembled WGS sequence"/>
</dbReference>